<evidence type="ECO:0000313" key="1">
    <source>
        <dbReference type="EMBL" id="KAH3799112.1"/>
    </source>
</evidence>
<protein>
    <submittedName>
        <fullName evidence="1">Uncharacterized protein</fullName>
    </submittedName>
</protein>
<reference evidence="1" key="1">
    <citation type="journal article" date="2019" name="bioRxiv">
        <title>The Genome of the Zebra Mussel, Dreissena polymorpha: A Resource for Invasive Species Research.</title>
        <authorList>
            <person name="McCartney M.A."/>
            <person name="Auch B."/>
            <person name="Kono T."/>
            <person name="Mallez S."/>
            <person name="Zhang Y."/>
            <person name="Obille A."/>
            <person name="Becker A."/>
            <person name="Abrahante J.E."/>
            <person name="Garbe J."/>
            <person name="Badalamenti J.P."/>
            <person name="Herman A."/>
            <person name="Mangelson H."/>
            <person name="Liachko I."/>
            <person name="Sullivan S."/>
            <person name="Sone E.D."/>
            <person name="Koren S."/>
            <person name="Silverstein K.A.T."/>
            <person name="Beckman K.B."/>
            <person name="Gohl D.M."/>
        </authorList>
    </citation>
    <scope>NUCLEOTIDE SEQUENCE</scope>
    <source>
        <strain evidence="1">Duluth1</strain>
        <tissue evidence="1">Whole animal</tissue>
    </source>
</reference>
<name>A0A9D4FNI5_DREPO</name>
<accession>A0A9D4FNI5</accession>
<dbReference type="EMBL" id="JAIWYP010000007">
    <property type="protein sequence ID" value="KAH3799112.1"/>
    <property type="molecule type" value="Genomic_DNA"/>
</dbReference>
<reference evidence="1" key="2">
    <citation type="submission" date="2020-11" db="EMBL/GenBank/DDBJ databases">
        <authorList>
            <person name="McCartney M.A."/>
            <person name="Auch B."/>
            <person name="Kono T."/>
            <person name="Mallez S."/>
            <person name="Becker A."/>
            <person name="Gohl D.M."/>
            <person name="Silverstein K.A.T."/>
            <person name="Koren S."/>
            <person name="Bechman K.B."/>
            <person name="Herman A."/>
            <person name="Abrahante J.E."/>
            <person name="Garbe J."/>
        </authorList>
    </citation>
    <scope>NUCLEOTIDE SEQUENCE</scope>
    <source>
        <strain evidence="1">Duluth1</strain>
        <tissue evidence="1">Whole animal</tissue>
    </source>
</reference>
<evidence type="ECO:0000313" key="3">
    <source>
        <dbReference type="Proteomes" id="UP000828390"/>
    </source>
</evidence>
<sequence length="138" mass="15451">MHSRSRYVESFPNNTHSLSLVSSNVHFLPDTPYSSITTYICDACQSYPSSSKTRHCRHTQALQRTLDAQTNRMHKESNTPNVVSDNTILNPKDCQPNVFIGATLHRTDGVDVHCALPIPAPRALPVTPLRAKRPFLKI</sequence>
<evidence type="ECO:0000313" key="2">
    <source>
        <dbReference type="EMBL" id="KAH3799141.1"/>
    </source>
</evidence>
<dbReference type="EMBL" id="JAIWYP010000007">
    <property type="protein sequence ID" value="KAH3799141.1"/>
    <property type="molecule type" value="Genomic_DNA"/>
</dbReference>
<gene>
    <name evidence="1" type="ORF">DPMN_152715</name>
    <name evidence="2" type="ORF">DPMN_152745</name>
</gene>
<dbReference type="AlphaFoldDB" id="A0A9D4FNI5"/>
<keyword evidence="3" id="KW-1185">Reference proteome</keyword>
<proteinExistence type="predicted"/>
<organism evidence="1 3">
    <name type="scientific">Dreissena polymorpha</name>
    <name type="common">Zebra mussel</name>
    <name type="synonym">Mytilus polymorpha</name>
    <dbReference type="NCBI Taxonomy" id="45954"/>
    <lineage>
        <taxon>Eukaryota</taxon>
        <taxon>Metazoa</taxon>
        <taxon>Spiralia</taxon>
        <taxon>Lophotrochozoa</taxon>
        <taxon>Mollusca</taxon>
        <taxon>Bivalvia</taxon>
        <taxon>Autobranchia</taxon>
        <taxon>Heteroconchia</taxon>
        <taxon>Euheterodonta</taxon>
        <taxon>Imparidentia</taxon>
        <taxon>Neoheterodontei</taxon>
        <taxon>Myida</taxon>
        <taxon>Dreissenoidea</taxon>
        <taxon>Dreissenidae</taxon>
        <taxon>Dreissena</taxon>
    </lineage>
</organism>
<dbReference type="Proteomes" id="UP000828390">
    <property type="component" value="Unassembled WGS sequence"/>
</dbReference>
<comment type="caution">
    <text evidence="1">The sequence shown here is derived from an EMBL/GenBank/DDBJ whole genome shotgun (WGS) entry which is preliminary data.</text>
</comment>